<dbReference type="EMBL" id="BARS01009483">
    <property type="protein sequence ID" value="GAF75285.1"/>
    <property type="molecule type" value="Genomic_DNA"/>
</dbReference>
<name>X0TGR1_9ZZZZ</name>
<gene>
    <name evidence="1" type="ORF">S01H1_17823</name>
</gene>
<accession>X0TGR1</accession>
<reference evidence="1" key="1">
    <citation type="journal article" date="2014" name="Front. Microbiol.">
        <title>High frequency of phylogenetically diverse reductive dehalogenase-homologous genes in deep subseafloor sedimentary metagenomes.</title>
        <authorList>
            <person name="Kawai M."/>
            <person name="Futagami T."/>
            <person name="Toyoda A."/>
            <person name="Takaki Y."/>
            <person name="Nishi S."/>
            <person name="Hori S."/>
            <person name="Arai W."/>
            <person name="Tsubouchi T."/>
            <person name="Morono Y."/>
            <person name="Uchiyama I."/>
            <person name="Ito T."/>
            <person name="Fujiyama A."/>
            <person name="Inagaki F."/>
            <person name="Takami H."/>
        </authorList>
    </citation>
    <scope>NUCLEOTIDE SEQUENCE</scope>
    <source>
        <strain evidence="1">Expedition CK06-06</strain>
    </source>
</reference>
<evidence type="ECO:0000313" key="1">
    <source>
        <dbReference type="EMBL" id="GAF75285.1"/>
    </source>
</evidence>
<dbReference type="Pfam" id="PF03966">
    <property type="entry name" value="Trm112p"/>
    <property type="match status" value="1"/>
</dbReference>
<sequence>DLMEILACPVCKGSLKLTVEEEDEKEIIKGSLYCDNCSATYPIEETIPNLLPPELHK</sequence>
<dbReference type="NCBIfam" id="NF038101">
    <property type="entry name" value="Trm112_arch"/>
    <property type="match status" value="1"/>
</dbReference>
<comment type="caution">
    <text evidence="1">The sequence shown here is derived from an EMBL/GenBank/DDBJ whole genome shotgun (WGS) entry which is preliminary data.</text>
</comment>
<dbReference type="InterPro" id="IPR005651">
    <property type="entry name" value="Trm112-like"/>
</dbReference>
<dbReference type="SUPFAM" id="SSF158997">
    <property type="entry name" value="Trm112p-like"/>
    <property type="match status" value="1"/>
</dbReference>
<evidence type="ECO:0008006" key="2">
    <source>
        <dbReference type="Google" id="ProtNLM"/>
    </source>
</evidence>
<dbReference type="AlphaFoldDB" id="X0TGR1"/>
<protein>
    <recommendedName>
        <fullName evidence="2">Trm112 family protein</fullName>
    </recommendedName>
</protein>
<feature type="non-terminal residue" evidence="1">
    <location>
        <position position="1"/>
    </location>
</feature>
<proteinExistence type="predicted"/>
<organism evidence="1">
    <name type="scientific">marine sediment metagenome</name>
    <dbReference type="NCBI Taxonomy" id="412755"/>
    <lineage>
        <taxon>unclassified sequences</taxon>
        <taxon>metagenomes</taxon>
        <taxon>ecological metagenomes</taxon>
    </lineage>
</organism>
<dbReference type="Gene3D" id="2.20.25.10">
    <property type="match status" value="1"/>
</dbReference>